<comment type="caution">
    <text evidence="1">The sequence shown here is derived from an EMBL/GenBank/DDBJ whole genome shotgun (WGS) entry which is preliminary data.</text>
</comment>
<evidence type="ECO:0000313" key="2">
    <source>
        <dbReference type="Proteomes" id="UP000295511"/>
    </source>
</evidence>
<name>A0A4R5L0A6_9MICC</name>
<keyword evidence="2" id="KW-1185">Reference proteome</keyword>
<dbReference type="Proteomes" id="UP000295511">
    <property type="component" value="Unassembled WGS sequence"/>
</dbReference>
<evidence type="ECO:0000313" key="1">
    <source>
        <dbReference type="EMBL" id="TDG01373.1"/>
    </source>
</evidence>
<proteinExistence type="predicted"/>
<dbReference type="AlphaFoldDB" id="A0A4R5L0A6"/>
<dbReference type="EMBL" id="SMRU01000002">
    <property type="protein sequence ID" value="TDG01373.1"/>
    <property type="molecule type" value="Genomic_DNA"/>
</dbReference>
<dbReference type="RefSeq" id="WP_133202634.1">
    <property type="nucleotide sequence ID" value="NZ_SMRU01000002.1"/>
</dbReference>
<organism evidence="1 2">
    <name type="scientific">Arthrobacter terricola</name>
    <dbReference type="NCBI Taxonomy" id="2547396"/>
    <lineage>
        <taxon>Bacteria</taxon>
        <taxon>Bacillati</taxon>
        <taxon>Actinomycetota</taxon>
        <taxon>Actinomycetes</taxon>
        <taxon>Micrococcales</taxon>
        <taxon>Micrococcaceae</taxon>
        <taxon>Arthrobacter</taxon>
    </lineage>
</organism>
<reference evidence="1 2" key="1">
    <citation type="submission" date="2019-03" db="EMBL/GenBank/DDBJ databases">
        <title>Whole genome sequence of Arthrobacter sp JH1-1.</title>
        <authorList>
            <person name="Trinh H.N."/>
        </authorList>
    </citation>
    <scope>NUCLEOTIDE SEQUENCE [LARGE SCALE GENOMIC DNA]</scope>
    <source>
        <strain evidence="1 2">JH1-1</strain>
    </source>
</reference>
<gene>
    <name evidence="1" type="ORF">E1809_02430</name>
</gene>
<accession>A0A4R5L0A6</accession>
<sequence length="117" mass="11989">MNPLITLAALTGARDSSPATVPVRPMGARDLPELTRVYPHAYTEGSAHLLGGSSGWITDTLDGVRGLSLAEAPLVTTTPDGRLTAAIITADTTLGDGKSTVAFIAELFTDASDGHGD</sequence>
<protein>
    <submittedName>
        <fullName evidence="1">Uncharacterized protein</fullName>
    </submittedName>
</protein>
<dbReference type="OrthoDB" id="3252279at2"/>